<evidence type="ECO:0000259" key="2">
    <source>
        <dbReference type="SMART" id="SM00642"/>
    </source>
</evidence>
<dbReference type="InterPro" id="IPR006047">
    <property type="entry name" value="GH13_cat_dom"/>
</dbReference>
<dbReference type="Proteomes" id="UP000530660">
    <property type="component" value="Unassembled WGS sequence"/>
</dbReference>
<comment type="caution">
    <text evidence="3">The sequence shown here is derived from an EMBL/GenBank/DDBJ whole genome shotgun (WGS) entry which is preliminary data.</text>
</comment>
<accession>A0A7J7IEU6</accession>
<dbReference type="SUPFAM" id="SSF51445">
    <property type="entry name" value="(Trans)glycosidases"/>
    <property type="match status" value="1"/>
</dbReference>
<feature type="compositionally biased region" description="Polar residues" evidence="1">
    <location>
        <begin position="269"/>
        <end position="278"/>
    </location>
</feature>
<name>A0A7J7IEU6_9RHOD</name>
<sequence>MTSRCSSVEQRQEWPGSASCQRVFGIHVFERSDVFHRRSSARRGQKEVLNTVYSKRKNREVQGTGYRVVLRDVDENSSLRWLSPAGRRLHQKSVRLTHSIRTFLCGSCLISTQFFNMLTLSKGGLKVLEIPTRAWLHSLGIGSGGLDQVPDTAFAYLVTFDYVWLQGVWQTGSLGIELDRTSPERRAEYDRILPDWTVEDVIGSPYAIYDYRIAADLGGEEALAVFRRRLAPARLLLDFVPNHMALDCPWPESFFLHERATSAPEEANEVSTRVSSVSLVEGPEQRRTSPRRLNGRDPYFGPWPDTAQLNYREEAMQRQLIEVLCRIADMADGVRADMAMMVLHEVFEWIWSGKAAETQSAPPNQDEFWERAIVAVRQRRSDFLFLAEVYWGYETRLQELGFHATYDKKLYDLLHERHLDHLRTYLQQRPAAFHARSVHFVENHDEPRAVHHFGDRLVANAAAALSFLLPGIRLEFWGQAEGRQTRLDVHLRRAASESKVQNKAAQICFYRRLQDVLSLPILRHGIWVYDEEGPRQHWRLITWNWYLDESMHLEDDTPTHLHVVANYSDTAVCYRNGYHRDLLAPEETVLTSLPPWTVRVLCDQSTESGH</sequence>
<evidence type="ECO:0000313" key="4">
    <source>
        <dbReference type="Proteomes" id="UP000530660"/>
    </source>
</evidence>
<evidence type="ECO:0000256" key="1">
    <source>
        <dbReference type="SAM" id="MobiDB-lite"/>
    </source>
</evidence>
<feature type="domain" description="Glycosyl hydrolase family 13 catalytic" evidence="2">
    <location>
        <begin position="191"/>
        <end position="523"/>
    </location>
</feature>
<evidence type="ECO:0000313" key="3">
    <source>
        <dbReference type="EMBL" id="KAF6001189.1"/>
    </source>
</evidence>
<gene>
    <name evidence="3" type="ORF">F1559_000717</name>
</gene>
<dbReference type="GO" id="GO:0005975">
    <property type="term" value="P:carbohydrate metabolic process"/>
    <property type="evidence" value="ECO:0007669"/>
    <property type="project" value="InterPro"/>
</dbReference>
<protein>
    <recommendedName>
        <fullName evidence="2">Glycosyl hydrolase family 13 catalytic domain-containing protein</fullName>
    </recommendedName>
</protein>
<reference evidence="3 4" key="1">
    <citation type="journal article" date="2020" name="J. Phycol.">
        <title>Comparative genome analysis reveals Cyanidiococcus gen. nov., a new extremophilic red algal genus sister to Cyanidioschyzon (Cyanidioschyzonaceae, Rhodophyta).</title>
        <authorList>
            <person name="Liu S.-L."/>
            <person name="Chiang Y.-R."/>
            <person name="Yoon H.S."/>
            <person name="Fu H.-Y."/>
        </authorList>
    </citation>
    <scope>NUCLEOTIDE SEQUENCE [LARGE SCALE GENOMIC DNA]</scope>
    <source>
        <strain evidence="3 4">THAL066</strain>
    </source>
</reference>
<proteinExistence type="predicted"/>
<dbReference type="InterPro" id="IPR017853">
    <property type="entry name" value="GH"/>
</dbReference>
<feature type="region of interest" description="Disordered" evidence="1">
    <location>
        <begin position="266"/>
        <end position="297"/>
    </location>
</feature>
<dbReference type="PANTHER" id="PTHR47786:SF2">
    <property type="entry name" value="GLYCOSYL HYDROLASE FAMILY 13 CATALYTIC DOMAIN-CONTAINING PROTEIN"/>
    <property type="match status" value="1"/>
</dbReference>
<dbReference type="Pfam" id="PF00128">
    <property type="entry name" value="Alpha-amylase"/>
    <property type="match status" value="1"/>
</dbReference>
<dbReference type="PANTHER" id="PTHR47786">
    <property type="entry name" value="ALPHA-1,4-GLUCAN:MALTOSE-1-PHOSPHATE MALTOSYLTRANSFERASE"/>
    <property type="match status" value="1"/>
</dbReference>
<organism evidence="3 4">
    <name type="scientific">Cyanidiococcus yangmingshanensis</name>
    <dbReference type="NCBI Taxonomy" id="2690220"/>
    <lineage>
        <taxon>Eukaryota</taxon>
        <taxon>Rhodophyta</taxon>
        <taxon>Bangiophyceae</taxon>
        <taxon>Cyanidiales</taxon>
        <taxon>Cyanidiaceae</taxon>
        <taxon>Cyanidiococcus</taxon>
    </lineage>
</organism>
<dbReference type="OrthoDB" id="1740265at2759"/>
<dbReference type="EMBL" id="VWRR01000015">
    <property type="protein sequence ID" value="KAF6001189.1"/>
    <property type="molecule type" value="Genomic_DNA"/>
</dbReference>
<dbReference type="AlphaFoldDB" id="A0A7J7IEU6"/>
<dbReference type="Gene3D" id="3.20.20.80">
    <property type="entry name" value="Glycosidases"/>
    <property type="match status" value="1"/>
</dbReference>
<keyword evidence="4" id="KW-1185">Reference proteome</keyword>
<dbReference type="SMART" id="SM00642">
    <property type="entry name" value="Aamy"/>
    <property type="match status" value="1"/>
</dbReference>